<dbReference type="NCBIfam" id="TIGR03729">
    <property type="entry name" value="acc_ester"/>
    <property type="match status" value="1"/>
</dbReference>
<dbReference type="InterPro" id="IPR004843">
    <property type="entry name" value="Calcineurin-like_PHP"/>
</dbReference>
<dbReference type="PANTHER" id="PTHR36492">
    <property type="match status" value="1"/>
</dbReference>
<dbReference type="SUPFAM" id="SSF56300">
    <property type="entry name" value="Metallo-dependent phosphatases"/>
    <property type="match status" value="1"/>
</dbReference>
<gene>
    <name evidence="2" type="ORF">C4K46_01135</name>
</gene>
<accession>A0ABS5B139</accession>
<dbReference type="EMBL" id="PRDG01000001">
    <property type="protein sequence ID" value="MBP2622537.1"/>
    <property type="molecule type" value="Genomic_DNA"/>
</dbReference>
<protein>
    <submittedName>
        <fullName evidence="2">Phosphoesterase</fullName>
    </submittedName>
</protein>
<sequence>MTRLAIMSDLHIDSNAFGTFELETLIQTLKARKIDQLHLAGDISNDFYGRSQTFIDRLSQDFQVSYNLGNHDMLGLSEQEISSQDLQVQSIGSSQLVSLAGWYDYSFVPQLSLDQHLKNKNNFWFDRRLKRAKSDPLITQDLLERLKEALQGLAGPILVAMHFVPHQVFLFEHPYFRRFNAFMGSQAFHQVFLDFGVKEVVFGHLHHRYKRRLIDGIGYQAKPLGYIREWQLTQNFFKDFPQYQIPESYRLHKRYNAVRDLPEFEAYKEKYLAQEFDQAMTIFEL</sequence>
<dbReference type="Pfam" id="PF00149">
    <property type="entry name" value="Metallophos"/>
    <property type="match status" value="1"/>
</dbReference>
<reference evidence="2 3" key="1">
    <citation type="submission" date="2018-02" db="EMBL/GenBank/DDBJ databases">
        <title>Draft genome sequence of Streptococcus oricebi CCUG 70868T type strain.</title>
        <authorList>
            <person name="Mendez V."/>
            <person name="Salva-Serra F."/>
            <person name="Jaen-Luchoro D."/>
            <person name="Gonzales-Siles L."/>
            <person name="Karlsson R."/>
            <person name="Engstrom-Jakobsson H."/>
            <person name="Busquets A."/>
            <person name="Gomila M."/>
            <person name="Pineiro-Iglesias B."/>
            <person name="Bennasar-Figueras A."/>
            <person name="Seeger M."/>
            <person name="Moore E."/>
        </authorList>
    </citation>
    <scope>NUCLEOTIDE SEQUENCE [LARGE SCALE GENOMIC DNA]</scope>
    <source>
        <strain evidence="2 3">CCUG 70868</strain>
    </source>
</reference>
<dbReference type="InterPro" id="IPR052963">
    <property type="entry name" value="Pantetheine_PDE"/>
</dbReference>
<dbReference type="Gene3D" id="3.60.21.10">
    <property type="match status" value="1"/>
</dbReference>
<dbReference type="InterPro" id="IPR029052">
    <property type="entry name" value="Metallo-depent_PP-like"/>
</dbReference>
<evidence type="ECO:0000259" key="1">
    <source>
        <dbReference type="Pfam" id="PF00149"/>
    </source>
</evidence>
<keyword evidence="3" id="KW-1185">Reference proteome</keyword>
<dbReference type="InterPro" id="IPR022302">
    <property type="entry name" value="Phosphoesterase_putative"/>
</dbReference>
<feature type="domain" description="Calcineurin-like phosphoesterase" evidence="1">
    <location>
        <begin position="3"/>
        <end position="207"/>
    </location>
</feature>
<evidence type="ECO:0000313" key="2">
    <source>
        <dbReference type="EMBL" id="MBP2622537.1"/>
    </source>
</evidence>
<comment type="caution">
    <text evidence="2">The sequence shown here is derived from an EMBL/GenBank/DDBJ whole genome shotgun (WGS) entry which is preliminary data.</text>
</comment>
<name>A0ABS5B139_9STRE</name>
<evidence type="ECO:0000313" key="3">
    <source>
        <dbReference type="Proteomes" id="UP001519296"/>
    </source>
</evidence>
<dbReference type="PANTHER" id="PTHR36492:SF2">
    <property type="entry name" value="[ACYL-CARRIER-PROTEIN] PHOSPHODIESTERASE PPTH"/>
    <property type="match status" value="1"/>
</dbReference>
<dbReference type="Proteomes" id="UP001519296">
    <property type="component" value="Unassembled WGS sequence"/>
</dbReference>
<organism evidence="2 3">
    <name type="scientific">Streptococcus oricebi</name>
    <dbReference type="NCBI Taxonomy" id="1547447"/>
    <lineage>
        <taxon>Bacteria</taxon>
        <taxon>Bacillati</taxon>
        <taxon>Bacillota</taxon>
        <taxon>Bacilli</taxon>
        <taxon>Lactobacillales</taxon>
        <taxon>Streptococcaceae</taxon>
        <taxon>Streptococcus</taxon>
    </lineage>
</organism>
<dbReference type="CDD" id="cd00838">
    <property type="entry name" value="MPP_superfamily"/>
    <property type="match status" value="1"/>
</dbReference>
<dbReference type="RefSeq" id="WP_209626511.1">
    <property type="nucleotide sequence ID" value="NZ_PRDG01000001.1"/>
</dbReference>
<proteinExistence type="predicted"/>